<feature type="DNA-binding region" description="H-T-H motif" evidence="5">
    <location>
        <begin position="26"/>
        <end position="45"/>
    </location>
</feature>
<proteinExistence type="predicted"/>
<keyword evidence="8" id="KW-1185">Reference proteome</keyword>
<keyword evidence="2" id="KW-0805">Transcription regulation</keyword>
<dbReference type="SUPFAM" id="SSF46689">
    <property type="entry name" value="Homeodomain-like"/>
    <property type="match status" value="1"/>
</dbReference>
<evidence type="ECO:0000313" key="7">
    <source>
        <dbReference type="EMBL" id="RTQ93167.1"/>
    </source>
</evidence>
<accession>A0A431US65</accession>
<evidence type="ECO:0000256" key="5">
    <source>
        <dbReference type="PROSITE-ProRule" id="PRU00335"/>
    </source>
</evidence>
<keyword evidence="4" id="KW-0804">Transcription</keyword>
<dbReference type="Proteomes" id="UP000276349">
    <property type="component" value="Unassembled WGS sequence"/>
</dbReference>
<evidence type="ECO:0000313" key="8">
    <source>
        <dbReference type="Proteomes" id="UP000276349"/>
    </source>
</evidence>
<dbReference type="PANTHER" id="PTHR43479">
    <property type="entry name" value="ACREF/ENVCD OPERON REPRESSOR-RELATED"/>
    <property type="match status" value="1"/>
</dbReference>
<dbReference type="Gene3D" id="1.10.357.10">
    <property type="entry name" value="Tetracycline Repressor, domain 2"/>
    <property type="match status" value="1"/>
</dbReference>
<reference evidence="7 8" key="1">
    <citation type="submission" date="2018-12" db="EMBL/GenBank/DDBJ databases">
        <authorList>
            <person name="Yu L."/>
        </authorList>
    </citation>
    <scope>NUCLEOTIDE SEQUENCE [LARGE SCALE GENOMIC DNA]</scope>
    <source>
        <strain evidence="7 8">S5H2222</strain>
    </source>
</reference>
<dbReference type="RefSeq" id="WP_126294225.1">
    <property type="nucleotide sequence ID" value="NZ_CP155468.1"/>
</dbReference>
<dbReference type="PROSITE" id="PS50977">
    <property type="entry name" value="HTH_TETR_2"/>
    <property type="match status" value="1"/>
</dbReference>
<dbReference type="Pfam" id="PF00440">
    <property type="entry name" value="TetR_N"/>
    <property type="match status" value="1"/>
</dbReference>
<dbReference type="PANTHER" id="PTHR43479:SF11">
    <property type="entry name" value="ACREF_ENVCD OPERON REPRESSOR-RELATED"/>
    <property type="match status" value="1"/>
</dbReference>
<dbReference type="InterPro" id="IPR023772">
    <property type="entry name" value="DNA-bd_HTH_TetR-type_CS"/>
</dbReference>
<organism evidence="7 8">
    <name type="scientific">Lysinibacillus telephonicus</name>
    <dbReference type="NCBI Taxonomy" id="1714840"/>
    <lineage>
        <taxon>Bacteria</taxon>
        <taxon>Bacillati</taxon>
        <taxon>Bacillota</taxon>
        <taxon>Bacilli</taxon>
        <taxon>Bacillales</taxon>
        <taxon>Bacillaceae</taxon>
        <taxon>Lysinibacillus</taxon>
    </lineage>
</organism>
<dbReference type="EMBL" id="RXNR01000022">
    <property type="protein sequence ID" value="RTQ93167.1"/>
    <property type="molecule type" value="Genomic_DNA"/>
</dbReference>
<gene>
    <name evidence="7" type="ORF">EKG35_09550</name>
</gene>
<comment type="caution">
    <text evidence="7">The sequence shown here is derived from an EMBL/GenBank/DDBJ whole genome shotgun (WGS) entry which is preliminary data.</text>
</comment>
<evidence type="ECO:0000256" key="1">
    <source>
        <dbReference type="ARBA" id="ARBA00022491"/>
    </source>
</evidence>
<dbReference type="InterPro" id="IPR009057">
    <property type="entry name" value="Homeodomain-like_sf"/>
</dbReference>
<name>A0A431US65_9BACI</name>
<evidence type="ECO:0000256" key="4">
    <source>
        <dbReference type="ARBA" id="ARBA00023163"/>
    </source>
</evidence>
<dbReference type="InterPro" id="IPR050624">
    <property type="entry name" value="HTH-type_Tx_Regulator"/>
</dbReference>
<dbReference type="SUPFAM" id="SSF48498">
    <property type="entry name" value="Tetracyclin repressor-like, C-terminal domain"/>
    <property type="match status" value="1"/>
</dbReference>
<dbReference type="AlphaFoldDB" id="A0A431US65"/>
<dbReference type="InterPro" id="IPR036271">
    <property type="entry name" value="Tet_transcr_reg_TetR-rel_C_sf"/>
</dbReference>
<dbReference type="GO" id="GO:0045892">
    <property type="term" value="P:negative regulation of DNA-templated transcription"/>
    <property type="evidence" value="ECO:0007669"/>
    <property type="project" value="UniProtKB-ARBA"/>
</dbReference>
<keyword evidence="1" id="KW-0678">Repressor</keyword>
<dbReference type="InterPro" id="IPR001647">
    <property type="entry name" value="HTH_TetR"/>
</dbReference>
<feature type="domain" description="HTH tetR-type" evidence="6">
    <location>
        <begin position="3"/>
        <end position="63"/>
    </location>
</feature>
<keyword evidence="3 5" id="KW-0238">DNA-binding</keyword>
<sequence length="185" mass="21419">MIEEKKERIIEAATTSFSQFGFKGTTMDSVAKIAKVGKGTVYTYFDNKEDLFDEIVDSTIKQMMNVANKAIKPGLPFHENIRHVLEAILAFRQSHSLIMKIVQEARDIQTVHVIKTIEKIDQKIIDYLKNLIQQQIKTGENIQQDPEFLAFLLFKTYILLISDWERNHPSLDSSKITEVLQRQVY</sequence>
<dbReference type="GO" id="GO:0003677">
    <property type="term" value="F:DNA binding"/>
    <property type="evidence" value="ECO:0007669"/>
    <property type="project" value="UniProtKB-UniRule"/>
</dbReference>
<dbReference type="OrthoDB" id="9812484at2"/>
<dbReference type="PRINTS" id="PR00455">
    <property type="entry name" value="HTHTETR"/>
</dbReference>
<evidence type="ECO:0000256" key="2">
    <source>
        <dbReference type="ARBA" id="ARBA00023015"/>
    </source>
</evidence>
<evidence type="ECO:0000256" key="3">
    <source>
        <dbReference type="ARBA" id="ARBA00023125"/>
    </source>
</evidence>
<dbReference type="PROSITE" id="PS01081">
    <property type="entry name" value="HTH_TETR_1"/>
    <property type="match status" value="1"/>
</dbReference>
<evidence type="ECO:0000259" key="6">
    <source>
        <dbReference type="PROSITE" id="PS50977"/>
    </source>
</evidence>
<dbReference type="FunFam" id="1.10.10.60:FF:000141">
    <property type="entry name" value="TetR family transcriptional regulator"/>
    <property type="match status" value="1"/>
</dbReference>
<protein>
    <submittedName>
        <fullName evidence="7">TetR/AcrR family transcriptional regulator</fullName>
    </submittedName>
</protein>